<sequence length="102" mass="11162">MSTAAQTWHQGQGGAGTPSRRRRRRVRAWTGAVMAVECRLYLTGECVYGGRARRPVVLWRRVTRGASRCLVATLRACRCVASGSGEASDTRADELPPLCTKL</sequence>
<protein>
    <submittedName>
        <fullName evidence="2">Uncharacterized protein</fullName>
    </submittedName>
</protein>
<evidence type="ECO:0000313" key="3">
    <source>
        <dbReference type="Proteomes" id="UP000770661"/>
    </source>
</evidence>
<comment type="caution">
    <text evidence="2">The sequence shown here is derived from an EMBL/GenBank/DDBJ whole genome shotgun (WGS) entry which is preliminary data.</text>
</comment>
<evidence type="ECO:0000313" key="2">
    <source>
        <dbReference type="EMBL" id="KAG0729952.1"/>
    </source>
</evidence>
<organism evidence="2 3">
    <name type="scientific">Chionoecetes opilio</name>
    <name type="common">Atlantic snow crab</name>
    <name type="synonym">Cancer opilio</name>
    <dbReference type="NCBI Taxonomy" id="41210"/>
    <lineage>
        <taxon>Eukaryota</taxon>
        <taxon>Metazoa</taxon>
        <taxon>Ecdysozoa</taxon>
        <taxon>Arthropoda</taxon>
        <taxon>Crustacea</taxon>
        <taxon>Multicrustacea</taxon>
        <taxon>Malacostraca</taxon>
        <taxon>Eumalacostraca</taxon>
        <taxon>Eucarida</taxon>
        <taxon>Decapoda</taxon>
        <taxon>Pleocyemata</taxon>
        <taxon>Brachyura</taxon>
        <taxon>Eubrachyura</taxon>
        <taxon>Majoidea</taxon>
        <taxon>Majidae</taxon>
        <taxon>Chionoecetes</taxon>
    </lineage>
</organism>
<feature type="region of interest" description="Disordered" evidence="1">
    <location>
        <begin position="1"/>
        <end position="24"/>
    </location>
</feature>
<keyword evidence="3" id="KW-1185">Reference proteome</keyword>
<evidence type="ECO:0000256" key="1">
    <source>
        <dbReference type="SAM" id="MobiDB-lite"/>
    </source>
</evidence>
<dbReference type="Proteomes" id="UP000770661">
    <property type="component" value="Unassembled WGS sequence"/>
</dbReference>
<reference evidence="2" key="1">
    <citation type="submission" date="2020-07" db="EMBL/GenBank/DDBJ databases">
        <title>The High-quality genome of the commercially important snow crab, Chionoecetes opilio.</title>
        <authorList>
            <person name="Jeong J.-H."/>
            <person name="Ryu S."/>
        </authorList>
    </citation>
    <scope>NUCLEOTIDE SEQUENCE</scope>
    <source>
        <strain evidence="2">MADBK_172401_WGS</strain>
        <tissue evidence="2">Digestive gland</tissue>
    </source>
</reference>
<proteinExistence type="predicted"/>
<gene>
    <name evidence="2" type="ORF">GWK47_029271</name>
</gene>
<accession>A0A8J4YLK1</accession>
<dbReference type="AlphaFoldDB" id="A0A8J4YLK1"/>
<dbReference type="EMBL" id="JACEEZ010000632">
    <property type="protein sequence ID" value="KAG0729952.1"/>
    <property type="molecule type" value="Genomic_DNA"/>
</dbReference>
<feature type="compositionally biased region" description="Polar residues" evidence="1">
    <location>
        <begin position="1"/>
        <end position="10"/>
    </location>
</feature>
<name>A0A8J4YLK1_CHIOP</name>